<dbReference type="EMBL" id="KM652554">
    <property type="protein sequence ID" value="AIW02664.1"/>
    <property type="molecule type" value="Genomic_DNA"/>
</dbReference>
<reference evidence="1 2" key="1">
    <citation type="submission" date="2014-09" db="EMBL/GenBank/DDBJ databases">
        <authorList>
            <person name="Gicewicz E.A."/>
            <person name="Hiryak K.M."/>
            <person name="Horoschock A.N."/>
            <person name="Kneeream E.R."/>
            <person name="Luchetta J."/>
            <person name="Mikolon A.R."/>
            <person name="Smith S.N."/>
            <person name="Svintozelskiy S."/>
            <person name="Yucha M.L."/>
            <person name="Manna D.P."/>
            <person name="Pidcock K.A."/>
            <person name="Laing C.E."/>
            <person name="Schaff J.E."/>
            <person name="Dashiell C.L."/>
            <person name="Macialek J.A."/>
            <person name="Anders K.R."/>
            <person name="Braun M.A."/>
            <person name="Delesalle V.A."/>
            <person name="Hughes L.E."/>
            <person name="Ware V.C."/>
            <person name="Bradley K.W."/>
            <person name="Barker L.P."/>
            <person name="Asai D.J."/>
            <person name="Bowman C.A."/>
            <person name="Russell D.A."/>
            <person name="Pope W.H."/>
            <person name="Jacobs-Sera D."/>
            <person name="Hendrix R.W."/>
            <person name="Hatfull G.F."/>
        </authorList>
    </citation>
    <scope>NUCLEOTIDE SEQUENCE [LARGE SCALE GENOMIC DNA]</scope>
</reference>
<name>A0A0A0RTA9_9CAUD</name>
<organism evidence="1 2">
    <name type="scientific">Streptomyces phage Jay2Jay</name>
    <dbReference type="NCBI Taxonomy" id="1556290"/>
    <lineage>
        <taxon>Viruses</taxon>
        <taxon>Duplodnaviria</taxon>
        <taxon>Heunggongvirae</taxon>
        <taxon>Uroviricota</taxon>
        <taxon>Caudoviricetes</taxon>
        <taxon>Stanwilliamsviridae</taxon>
        <taxon>Boydwoodruffvirinae</taxon>
        <taxon>Samistivirus</taxon>
        <taxon>Samistivirus jay2jay</taxon>
    </lineage>
</organism>
<dbReference type="OrthoDB" id="21445at10239"/>
<protein>
    <submittedName>
        <fullName evidence="1">Uncharacterized protein</fullName>
    </submittedName>
</protein>
<keyword evidence="2" id="KW-1185">Reference proteome</keyword>
<dbReference type="Proteomes" id="UP000030200">
    <property type="component" value="Segment"/>
</dbReference>
<gene>
    <name evidence="1" type="primary">207</name>
    <name evidence="1" type="ORF">PBI_JAY2JAY_207</name>
</gene>
<accession>A0A0A0RTA9</accession>
<evidence type="ECO:0000313" key="1">
    <source>
        <dbReference type="EMBL" id="AIW02664.1"/>
    </source>
</evidence>
<evidence type="ECO:0000313" key="2">
    <source>
        <dbReference type="Proteomes" id="UP000030200"/>
    </source>
</evidence>
<dbReference type="GeneID" id="26796936"/>
<dbReference type="KEGG" id="vg:26796936"/>
<proteinExistence type="predicted"/>
<sequence>MPDMPYMERVGRQFVSDMNEVLTGIDRINSLRAVAKPTNREKADKYLKLYTEQNLPPKTMAEWRVLRDGMIKRLRG</sequence>
<dbReference type="RefSeq" id="YP_009225891.1">
    <property type="nucleotide sequence ID" value="NC_029098.1"/>
</dbReference>